<proteinExistence type="predicted"/>
<comment type="caution">
    <text evidence="1">The sequence shown here is derived from an EMBL/GenBank/DDBJ whole genome shotgun (WGS) entry which is preliminary data.</text>
</comment>
<gene>
    <name evidence="1" type="ORF">A8926_3684</name>
</gene>
<evidence type="ECO:0000313" key="1">
    <source>
        <dbReference type="EMBL" id="PKW15902.1"/>
    </source>
</evidence>
<dbReference type="Proteomes" id="UP000233786">
    <property type="component" value="Unassembled WGS sequence"/>
</dbReference>
<keyword evidence="2" id="KW-1185">Reference proteome</keyword>
<reference evidence="1" key="1">
    <citation type="submission" date="2017-12" db="EMBL/GenBank/DDBJ databases">
        <title>Sequencing the genomes of 1000 Actinobacteria strains.</title>
        <authorList>
            <person name="Klenk H.-P."/>
        </authorList>
    </citation>
    <scope>NUCLEOTIDE SEQUENCE [LARGE SCALE GENOMIC DNA]</scope>
    <source>
        <strain evidence="1">DSM 44228</strain>
    </source>
</reference>
<dbReference type="AlphaFoldDB" id="A0A2N3XZ26"/>
<name>A0A2N3XZ26_SACSN</name>
<organism evidence="1 2">
    <name type="scientific">Saccharopolyspora spinosa</name>
    <dbReference type="NCBI Taxonomy" id="60894"/>
    <lineage>
        <taxon>Bacteria</taxon>
        <taxon>Bacillati</taxon>
        <taxon>Actinomycetota</taxon>
        <taxon>Actinomycetes</taxon>
        <taxon>Pseudonocardiales</taxon>
        <taxon>Pseudonocardiaceae</taxon>
        <taxon>Saccharopolyspora</taxon>
    </lineage>
</organism>
<accession>A0A2N3XZ26</accession>
<evidence type="ECO:0000313" key="2">
    <source>
        <dbReference type="Proteomes" id="UP000233786"/>
    </source>
</evidence>
<sequence>MTVLGLLGFTAGTLLTGPVVFLRWTPDCFKTATRTRRPTRRLARSGPAGPVCVGDEKGTGPALTPWMVA</sequence>
<dbReference type="EMBL" id="PJNB01000001">
    <property type="protein sequence ID" value="PKW15902.1"/>
    <property type="molecule type" value="Genomic_DNA"/>
</dbReference>
<protein>
    <submittedName>
        <fullName evidence="1">Uncharacterized protein</fullName>
    </submittedName>
</protein>
<dbReference type="STRING" id="994479.GCA_000194155_03533"/>